<keyword evidence="1" id="KW-1133">Transmembrane helix</keyword>
<keyword evidence="1" id="KW-0472">Membrane</keyword>
<evidence type="ECO:0000256" key="1">
    <source>
        <dbReference type="SAM" id="Phobius"/>
    </source>
</evidence>
<sequence>MQIGKISQIMNVSFFKRKNNLFLLHDIICALATLFVSLTGFADDTSSLKKSAPIYQNPFDLASGGATLTRATQEGVMFSNPSLPAFGDGVFRSIFYVNKVSVGEGALAAGQDVIQAASNPSSNSVLKTLLEDTFKKPIYGQLDTVVGALTSHFGVAGFATNKLDLNGQEFGTMGLPVLEVKNNGVAGVASTFSTSLGDYLAVGVGPKYVYNTEVNTNLSVSDVTDPTQATQKITNALKKGSGVSTNVGVTLQNRTKYFDMRVAGVVEDLGNTAFTGGVPPWLQTYNAGVGFALHDMTNALHCALDYRDITDVYGEDLPKKIYMGCKLLLTRYVGFSAGYLQGWPSYGMVLNLYIFRIEAGSYTKDGANQSGLAARKIYFASLGFEI</sequence>
<name>A0A1L4CYL3_9BACT</name>
<organism evidence="2 3">
    <name type="scientific">Silvanigrella aquatica</name>
    <dbReference type="NCBI Taxonomy" id="1915309"/>
    <lineage>
        <taxon>Bacteria</taxon>
        <taxon>Pseudomonadati</taxon>
        <taxon>Bdellovibrionota</taxon>
        <taxon>Oligoflexia</taxon>
        <taxon>Silvanigrellales</taxon>
        <taxon>Silvanigrellaceae</taxon>
        <taxon>Silvanigrella</taxon>
    </lineage>
</organism>
<dbReference type="EMBL" id="CP017834">
    <property type="protein sequence ID" value="APJ03027.1"/>
    <property type="molecule type" value="Genomic_DNA"/>
</dbReference>
<evidence type="ECO:0000313" key="3">
    <source>
        <dbReference type="Proteomes" id="UP000184731"/>
    </source>
</evidence>
<keyword evidence="3" id="KW-1185">Reference proteome</keyword>
<dbReference type="AlphaFoldDB" id="A0A1L4CYL3"/>
<evidence type="ECO:0000313" key="2">
    <source>
        <dbReference type="EMBL" id="APJ03027.1"/>
    </source>
</evidence>
<keyword evidence="1" id="KW-0812">Transmembrane</keyword>
<dbReference type="KEGG" id="saqi:AXG55_03500"/>
<feature type="transmembrane region" description="Helical" evidence="1">
    <location>
        <begin position="21"/>
        <end position="42"/>
    </location>
</feature>
<gene>
    <name evidence="2" type="ORF">AXG55_03500</name>
</gene>
<evidence type="ECO:0008006" key="4">
    <source>
        <dbReference type="Google" id="ProtNLM"/>
    </source>
</evidence>
<proteinExistence type="predicted"/>
<protein>
    <recommendedName>
        <fullName evidence="4">DUF5723 domain-containing protein</fullName>
    </recommendedName>
</protein>
<accession>A0A1L4CYL3</accession>
<dbReference type="Proteomes" id="UP000184731">
    <property type="component" value="Chromosome"/>
</dbReference>
<dbReference type="STRING" id="1915309.AXG55_03500"/>
<reference evidence="2 3" key="1">
    <citation type="submission" date="2016-10" db="EMBL/GenBank/DDBJ databases">
        <title>Silvanigrella aquatica sp. nov., isolated from a freshwater lake located in the Black Forest, Germany, description of Silvanigrellaceae fam. nov., Silvanigrellales ord. nov., reclassification of the order Bdellovibrionales in the class Oligoflexia, reclassification of the families Bacteriovoracaceae and Halobacteriovoraceae in the new order Bacteriovoracales ord. nov., and reclassification of the family Pseudobacteriovoracaceae in the order Oligoflexiales.</title>
        <authorList>
            <person name="Hahn M.W."/>
            <person name="Schmidt J."/>
            <person name="Koll U."/>
            <person name="Rohde M."/>
            <person name="Verbag S."/>
            <person name="Pitt A."/>
            <person name="Nakai R."/>
            <person name="Naganuma T."/>
            <person name="Lang E."/>
        </authorList>
    </citation>
    <scope>NUCLEOTIDE SEQUENCE [LARGE SCALE GENOMIC DNA]</scope>
    <source>
        <strain evidence="2 3">MWH-Nonnen-W8red</strain>
    </source>
</reference>